<keyword evidence="3" id="KW-0645">Protease</keyword>
<dbReference type="RefSeq" id="WP_089945299.1">
    <property type="nucleotide sequence ID" value="NZ_FNOI01000001.1"/>
</dbReference>
<accession>A0A1H2T4S3</accession>
<dbReference type="InterPro" id="IPR036005">
    <property type="entry name" value="Creatinase/aminopeptidase-like"/>
</dbReference>
<dbReference type="Pfam" id="PF00557">
    <property type="entry name" value="Peptidase_M24"/>
    <property type="match status" value="1"/>
</dbReference>
<keyword evidence="3" id="KW-0378">Hydrolase</keyword>
<dbReference type="InterPro" id="IPR000994">
    <property type="entry name" value="Pept_M24"/>
</dbReference>
<gene>
    <name evidence="3" type="ORF">SAMN04488001_1059</name>
</gene>
<dbReference type="Pfam" id="PF01321">
    <property type="entry name" value="Creatinase_N"/>
    <property type="match status" value="1"/>
</dbReference>
<dbReference type="OrthoDB" id="9806388at2"/>
<sequence>MSQSLSQRLSEYAKVAEDLGVDAVALVPGPNFTRALDHSFGSHERPFVLVIPAHKPAAALVPNLELGSWELVGFEGAVFDWRDQTGYADAFKALTDHLDIKTLAVEGQVMRVFVHHALLAAQPSLTITDAEREISGLRMIKTPQDLAALQEAIDISERALHRTLDSVKLGQSEVDIEQMLVKCLFDEGADGLSFSPIVAAGDNSARPHAHARHDYAVKAGDALLIDFGARKNGFAADITRTVFLDHVSDEGRAVYDTVLQANLAGLAITRAGVTAHEIDDVVTNVLEASPYADRIRTKTGHGLGRDVHEAPYIVRGNHTKLPAGTVYTNEPGLYQIGKFGVRIEDDVLITDDGYETLTKFPKDLMVISC</sequence>
<dbReference type="InterPro" id="IPR029149">
    <property type="entry name" value="Creatin/AminoP/Spt16_N"/>
</dbReference>
<dbReference type="InterPro" id="IPR050659">
    <property type="entry name" value="Peptidase_M24B"/>
</dbReference>
<dbReference type="InterPro" id="IPR000587">
    <property type="entry name" value="Creatinase_N"/>
</dbReference>
<feature type="domain" description="Creatinase N-terminal" evidence="2">
    <location>
        <begin position="16"/>
        <end position="140"/>
    </location>
</feature>
<proteinExistence type="predicted"/>
<dbReference type="SUPFAM" id="SSF55920">
    <property type="entry name" value="Creatinase/aminopeptidase"/>
    <property type="match status" value="1"/>
</dbReference>
<evidence type="ECO:0000313" key="3">
    <source>
        <dbReference type="EMBL" id="SDW38820.1"/>
    </source>
</evidence>
<name>A0A1H2T4S3_9RHOB</name>
<reference evidence="4" key="1">
    <citation type="submission" date="2016-10" db="EMBL/GenBank/DDBJ databases">
        <authorList>
            <person name="Varghese N."/>
            <person name="Submissions S."/>
        </authorList>
    </citation>
    <scope>NUCLEOTIDE SEQUENCE [LARGE SCALE GENOMIC DNA]</scope>
    <source>
        <strain evidence="4">DSM 26922</strain>
    </source>
</reference>
<organism evidence="3 4">
    <name type="scientific">Litoreibacter albidus</name>
    <dbReference type="NCBI Taxonomy" id="670155"/>
    <lineage>
        <taxon>Bacteria</taxon>
        <taxon>Pseudomonadati</taxon>
        <taxon>Pseudomonadota</taxon>
        <taxon>Alphaproteobacteria</taxon>
        <taxon>Rhodobacterales</taxon>
        <taxon>Roseobacteraceae</taxon>
        <taxon>Litoreibacter</taxon>
    </lineage>
</organism>
<dbReference type="Proteomes" id="UP000199441">
    <property type="component" value="Unassembled WGS sequence"/>
</dbReference>
<evidence type="ECO:0000313" key="4">
    <source>
        <dbReference type="Proteomes" id="UP000199441"/>
    </source>
</evidence>
<evidence type="ECO:0000259" key="2">
    <source>
        <dbReference type="Pfam" id="PF01321"/>
    </source>
</evidence>
<dbReference type="AlphaFoldDB" id="A0A1H2T4S3"/>
<dbReference type="PANTHER" id="PTHR46112">
    <property type="entry name" value="AMINOPEPTIDASE"/>
    <property type="match status" value="1"/>
</dbReference>
<keyword evidence="3" id="KW-0031">Aminopeptidase</keyword>
<dbReference type="GO" id="GO:0004177">
    <property type="term" value="F:aminopeptidase activity"/>
    <property type="evidence" value="ECO:0007669"/>
    <property type="project" value="UniProtKB-KW"/>
</dbReference>
<dbReference type="Gene3D" id="3.90.230.10">
    <property type="entry name" value="Creatinase/methionine aminopeptidase superfamily"/>
    <property type="match status" value="1"/>
</dbReference>
<dbReference type="SUPFAM" id="SSF53092">
    <property type="entry name" value="Creatinase/prolidase N-terminal domain"/>
    <property type="match status" value="1"/>
</dbReference>
<dbReference type="PANTHER" id="PTHR46112:SF3">
    <property type="entry name" value="AMINOPEPTIDASE YPDF"/>
    <property type="match status" value="1"/>
</dbReference>
<dbReference type="EMBL" id="FNOI01000001">
    <property type="protein sequence ID" value="SDW38820.1"/>
    <property type="molecule type" value="Genomic_DNA"/>
</dbReference>
<keyword evidence="4" id="KW-1185">Reference proteome</keyword>
<feature type="domain" description="Peptidase M24" evidence="1">
    <location>
        <begin position="148"/>
        <end position="351"/>
    </location>
</feature>
<dbReference type="STRING" id="670155.SAMN04488001_1059"/>
<evidence type="ECO:0000259" key="1">
    <source>
        <dbReference type="Pfam" id="PF00557"/>
    </source>
</evidence>
<protein>
    <submittedName>
        <fullName evidence="3">Xaa-Pro aminopeptidase</fullName>
    </submittedName>
</protein>
<dbReference type="Gene3D" id="3.40.350.10">
    <property type="entry name" value="Creatinase/prolidase N-terminal domain"/>
    <property type="match status" value="1"/>
</dbReference>